<proteinExistence type="predicted"/>
<feature type="compositionally biased region" description="Basic residues" evidence="1">
    <location>
        <begin position="8"/>
        <end position="29"/>
    </location>
</feature>
<dbReference type="EMBL" id="LT960614">
    <property type="protein sequence ID" value="SON56909.1"/>
    <property type="molecule type" value="Genomic_DNA"/>
</dbReference>
<name>A0A2C9D9P7_9HYPH</name>
<protein>
    <submittedName>
        <fullName evidence="2">Uncharacterized protein</fullName>
    </submittedName>
</protein>
<gene>
    <name evidence="2" type="ORF">HDIA_3368</name>
</gene>
<dbReference type="AlphaFoldDB" id="A0A2C9D9P7"/>
<keyword evidence="3" id="KW-1185">Reference proteome</keyword>
<dbReference type="KEGG" id="hdi:HDIA_3368"/>
<evidence type="ECO:0000313" key="3">
    <source>
        <dbReference type="Proteomes" id="UP000223606"/>
    </source>
</evidence>
<evidence type="ECO:0000256" key="1">
    <source>
        <dbReference type="SAM" id="MobiDB-lite"/>
    </source>
</evidence>
<sequence>MHDDHHHHDGHSHAHSHAHGHHHHGHGHSHVGPGHNGGRDTTQWQTPHLPHDHVHEPPPAQRDLDLVEKTFVESFATTSDVTSFLRLAGIPFVGVDEEGRRLHLLRVEIEDLTDVGSVVPLLGGQGVRYDPLPAQLASRRRQLAFVYHDGKRVERLDFANARALKDESDASEVSFGQG</sequence>
<reference evidence="3" key="1">
    <citation type="submission" date="2017-09" db="EMBL/GenBank/DDBJ databases">
        <title>Genome sequence of Nannocystis excedens DSM 71.</title>
        <authorList>
            <person name="Blom J."/>
        </authorList>
    </citation>
    <scope>NUCLEOTIDE SEQUENCE [LARGE SCALE GENOMIC DNA]</scope>
    <source>
        <strain evidence="3">type strain: E19</strain>
    </source>
</reference>
<dbReference type="RefSeq" id="WP_099557237.1">
    <property type="nucleotide sequence ID" value="NZ_LT960614.1"/>
</dbReference>
<feature type="compositionally biased region" description="Basic and acidic residues" evidence="1">
    <location>
        <begin position="49"/>
        <end position="60"/>
    </location>
</feature>
<feature type="region of interest" description="Disordered" evidence="1">
    <location>
        <begin position="1"/>
        <end position="60"/>
    </location>
</feature>
<organism evidence="2 3">
    <name type="scientific">Hartmannibacter diazotrophicus</name>
    <dbReference type="NCBI Taxonomy" id="1482074"/>
    <lineage>
        <taxon>Bacteria</taxon>
        <taxon>Pseudomonadati</taxon>
        <taxon>Pseudomonadota</taxon>
        <taxon>Alphaproteobacteria</taxon>
        <taxon>Hyphomicrobiales</taxon>
        <taxon>Pleomorphomonadaceae</taxon>
        <taxon>Hartmannibacter</taxon>
    </lineage>
</organism>
<evidence type="ECO:0000313" key="2">
    <source>
        <dbReference type="EMBL" id="SON56909.1"/>
    </source>
</evidence>
<dbReference type="Proteomes" id="UP000223606">
    <property type="component" value="Chromosome 1"/>
</dbReference>
<dbReference type="OrthoDB" id="7360617at2"/>
<accession>A0A2C9D9P7</accession>